<organism evidence="1 2">
    <name type="scientific">Paramecium bursaria Chlorella virus NY2A</name>
    <name type="common">PBCV-NY2A</name>
    <dbReference type="NCBI Taxonomy" id="46021"/>
    <lineage>
        <taxon>Viruses</taxon>
        <taxon>Varidnaviria</taxon>
        <taxon>Bamfordvirae</taxon>
        <taxon>Nucleocytoviricota</taxon>
        <taxon>Megaviricetes</taxon>
        <taxon>Algavirales</taxon>
        <taxon>Phycodnaviridae</taxon>
        <taxon>Chlorovirus</taxon>
        <taxon>Chlorovirus americanus</taxon>
    </lineage>
</organism>
<proteinExistence type="predicted"/>
<name>A7IVW0_PBCVN</name>
<dbReference type="KEGG" id="vg:5658768"/>
<evidence type="ECO:0000313" key="1">
    <source>
        <dbReference type="EMBL" id="ABT14484.1"/>
    </source>
</evidence>
<accession>A7IVW0</accession>
<reference evidence="1 2" key="1">
    <citation type="journal article" date="2007" name="Virology">
        <title>Sequence and annotation of the 369-kb NY-2A and the 345-kb AR158 viruses that infect Chlorella NC64A.</title>
        <authorList>
            <person name="Fitzgerald L.A."/>
            <person name="Graves M.V."/>
            <person name="Li X."/>
            <person name="Feldblyum T."/>
            <person name="Nierman W.C."/>
            <person name="Van Etten J.L."/>
        </authorList>
    </citation>
    <scope>NUCLEOTIDE SEQUENCE [LARGE SCALE GENOMIC DNA]</scope>
    <source>
        <strain evidence="1 2">NY-2A</strain>
    </source>
</reference>
<keyword evidence="2" id="KW-1185">Reference proteome</keyword>
<dbReference type="Proteomes" id="UP000202419">
    <property type="component" value="Segment"/>
</dbReference>
<gene>
    <name evidence="1" type="primary">b085R</name>
    <name evidence="1" type="ORF">NY2A_b085R</name>
</gene>
<dbReference type="GeneID" id="5658768"/>
<dbReference type="EMBL" id="DQ491002">
    <property type="protein sequence ID" value="ABT14484.1"/>
    <property type="molecule type" value="Genomic_DNA"/>
</dbReference>
<protein>
    <submittedName>
        <fullName evidence="1">Uncharacterized protein b085R</fullName>
    </submittedName>
</protein>
<dbReference type="RefSeq" id="YP_001497281.1">
    <property type="nucleotide sequence ID" value="NC_009898.1"/>
</dbReference>
<evidence type="ECO:0000313" key="2">
    <source>
        <dbReference type="Proteomes" id="UP000202419"/>
    </source>
</evidence>
<sequence length="114" mass="13325">MFFFEEIDLSLKVISLLRRRDTSIQKRLRSSRNNRVISWRTNDAEKVFDIIESSSRRCDEAFDFLRFRPSSESGITDSEDFSSSSGSNEFCGFFDIFRGHFIPLLKCYGLCLLN</sequence>
<organismHost>
    <name type="scientific">Chlorella</name>
    <dbReference type="NCBI Taxonomy" id="3071"/>
</organismHost>